<evidence type="ECO:0000256" key="5">
    <source>
        <dbReference type="ARBA" id="ARBA00022989"/>
    </source>
</evidence>
<evidence type="ECO:0000256" key="4">
    <source>
        <dbReference type="ARBA" id="ARBA00022676"/>
    </source>
</evidence>
<gene>
    <name evidence="9" type="ORF">BKA59DRAFT_511625</name>
</gene>
<feature type="domain" description="Chitin synthase N-terminal" evidence="8">
    <location>
        <begin position="291"/>
        <end position="346"/>
    </location>
</feature>
<comment type="caution">
    <text evidence="9">The sequence shown here is derived from an EMBL/GenBank/DDBJ whole genome shotgun (WGS) entry which is preliminary data.</text>
</comment>
<evidence type="ECO:0000256" key="2">
    <source>
        <dbReference type="ARBA" id="ARBA00012543"/>
    </source>
</evidence>
<organism evidence="9 10">
    <name type="scientific">Fusarium tricinctum</name>
    <dbReference type="NCBI Taxonomy" id="61284"/>
    <lineage>
        <taxon>Eukaryota</taxon>
        <taxon>Fungi</taxon>
        <taxon>Dikarya</taxon>
        <taxon>Ascomycota</taxon>
        <taxon>Pezizomycotina</taxon>
        <taxon>Sordariomycetes</taxon>
        <taxon>Hypocreomycetidae</taxon>
        <taxon>Hypocreales</taxon>
        <taxon>Nectriaceae</taxon>
        <taxon>Fusarium</taxon>
        <taxon>Fusarium tricinctum species complex</taxon>
    </lineage>
</organism>
<feature type="region of interest" description="Disordered" evidence="7">
    <location>
        <begin position="167"/>
        <end position="189"/>
    </location>
</feature>
<evidence type="ECO:0000313" key="10">
    <source>
        <dbReference type="Proteomes" id="UP000813427"/>
    </source>
</evidence>
<dbReference type="AlphaFoldDB" id="A0A8K0RYH8"/>
<keyword evidence="3" id="KW-1003">Cell membrane</keyword>
<keyword evidence="5" id="KW-0472">Membrane</keyword>
<dbReference type="GO" id="GO:0004100">
    <property type="term" value="F:chitin synthase activity"/>
    <property type="evidence" value="ECO:0007669"/>
    <property type="project" value="UniProtKB-EC"/>
</dbReference>
<evidence type="ECO:0000259" key="8">
    <source>
        <dbReference type="Pfam" id="PF08407"/>
    </source>
</evidence>
<keyword evidence="4" id="KW-0808">Transferase</keyword>
<evidence type="ECO:0000256" key="1">
    <source>
        <dbReference type="ARBA" id="ARBA00004651"/>
    </source>
</evidence>
<dbReference type="Pfam" id="PF08407">
    <property type="entry name" value="Chitin_synth_1N"/>
    <property type="match status" value="1"/>
</dbReference>
<reference evidence="9" key="1">
    <citation type="journal article" date="2021" name="Nat. Commun.">
        <title>Genetic determinants of endophytism in the Arabidopsis root mycobiome.</title>
        <authorList>
            <person name="Mesny F."/>
            <person name="Miyauchi S."/>
            <person name="Thiergart T."/>
            <person name="Pickel B."/>
            <person name="Atanasova L."/>
            <person name="Karlsson M."/>
            <person name="Huettel B."/>
            <person name="Barry K.W."/>
            <person name="Haridas S."/>
            <person name="Chen C."/>
            <person name="Bauer D."/>
            <person name="Andreopoulos W."/>
            <person name="Pangilinan J."/>
            <person name="LaButti K."/>
            <person name="Riley R."/>
            <person name="Lipzen A."/>
            <person name="Clum A."/>
            <person name="Drula E."/>
            <person name="Henrissat B."/>
            <person name="Kohler A."/>
            <person name="Grigoriev I.V."/>
            <person name="Martin F.M."/>
            <person name="Hacquard S."/>
        </authorList>
    </citation>
    <scope>NUCLEOTIDE SEQUENCE</scope>
    <source>
        <strain evidence="9">MPI-SDFR-AT-0068</strain>
    </source>
</reference>
<dbReference type="Proteomes" id="UP000813427">
    <property type="component" value="Unassembled WGS sequence"/>
</dbReference>
<proteinExistence type="predicted"/>
<keyword evidence="4" id="KW-0328">Glycosyltransferase</keyword>
<keyword evidence="6" id="KW-0325">Glycoprotein</keyword>
<dbReference type="InterPro" id="IPR013616">
    <property type="entry name" value="Chitin_synth_N"/>
</dbReference>
<keyword evidence="5" id="KW-1133">Transmembrane helix</keyword>
<evidence type="ECO:0000313" key="9">
    <source>
        <dbReference type="EMBL" id="KAH7245665.1"/>
    </source>
</evidence>
<feature type="region of interest" description="Disordered" evidence="7">
    <location>
        <begin position="219"/>
        <end position="260"/>
    </location>
</feature>
<comment type="subcellular location">
    <subcellularLocation>
        <location evidence="1">Cell membrane</location>
        <topology evidence="1">Multi-pass membrane protein</topology>
    </subcellularLocation>
</comment>
<name>A0A8K0RYH8_9HYPO</name>
<evidence type="ECO:0000256" key="6">
    <source>
        <dbReference type="ARBA" id="ARBA00023180"/>
    </source>
</evidence>
<dbReference type="GO" id="GO:0005886">
    <property type="term" value="C:plasma membrane"/>
    <property type="evidence" value="ECO:0007669"/>
    <property type="project" value="UniProtKB-SubCell"/>
</dbReference>
<keyword evidence="10" id="KW-1185">Reference proteome</keyword>
<sequence>MDPLSIASGCAGLVSAIGSLSFSIHAFVRTCREARSDLGRVSRELLSLRTVLELIQEDVADDATTRLKVKASWAINGQGDVAKLRSSFAAHKAALELALDMFALHVTKDIKNDTTEIRNDTTAIKDDTAQILAEIARLQDRLPRQVENDYILQHFREEMTTYTEQTLDRPYSDGRSPTPTVLQPDFDPPNDVYSQNLGPTAVVSTENLWNQGNVSCKDESQQLNLPATESTVPASKSSLQGIRGHNNSSDSEPGLQDIRPVNHGGSAPANIHTAKPMEEGFYYESKNCGETLVINYPVAGSIRPSIRDQDCYESTHNRFTAVVCDPKEFYQLRHTFRPKLFANPRHIAMVFVLKVTGWTTYETFVHKWNFVTTAMSQATQKVDALRESLPQDYSLP</sequence>
<dbReference type="EMBL" id="JAGPXF010000004">
    <property type="protein sequence ID" value="KAH7245665.1"/>
    <property type="molecule type" value="Genomic_DNA"/>
</dbReference>
<dbReference type="EC" id="2.4.1.16" evidence="2"/>
<accession>A0A8K0RYH8</accession>
<feature type="compositionally biased region" description="Polar residues" evidence="7">
    <location>
        <begin position="221"/>
        <end position="251"/>
    </location>
</feature>
<dbReference type="OrthoDB" id="524326at2759"/>
<keyword evidence="5" id="KW-0812">Transmembrane</keyword>
<evidence type="ECO:0000256" key="7">
    <source>
        <dbReference type="SAM" id="MobiDB-lite"/>
    </source>
</evidence>
<evidence type="ECO:0000256" key="3">
    <source>
        <dbReference type="ARBA" id="ARBA00022475"/>
    </source>
</evidence>
<protein>
    <recommendedName>
        <fullName evidence="2">chitin synthase</fullName>
        <ecNumber evidence="2">2.4.1.16</ecNumber>
    </recommendedName>
</protein>